<evidence type="ECO:0000259" key="1">
    <source>
        <dbReference type="Pfam" id="PF00710"/>
    </source>
</evidence>
<dbReference type="PANTHER" id="PTHR11707">
    <property type="entry name" value="L-ASPARAGINASE"/>
    <property type="match status" value="1"/>
</dbReference>
<sequence>ECRNVTDGVYETCLPSLVTPRSVVPGHGHTKRIRYAILEWNPLLDSSNMEMDGAPAEIKLNYTSFDAFVVLHGTNTMSYTSSALSFLLEDLGKTVILTGAQIPLSQLRNDAVDNLLGALSIAGNYIIPGNVTFRSCSCSLLFVLECSLYFNHTLHHGNKVQAYIDI</sequence>
<comment type="caution">
    <text evidence="2">The sequence shown here is derived from an EMBL/GenBank/DDBJ whole genome shotgun (WGS) entry which is preliminary data.</text>
</comment>
<evidence type="ECO:0000313" key="2">
    <source>
        <dbReference type="EMBL" id="KAG2096307.1"/>
    </source>
</evidence>
<dbReference type="InterPro" id="IPR006034">
    <property type="entry name" value="Asparaginase/glutaminase-like"/>
</dbReference>
<proteinExistence type="predicted"/>
<feature type="domain" description="L-asparaginase N-terminal" evidence="1">
    <location>
        <begin position="39"/>
        <end position="130"/>
    </location>
</feature>
<dbReference type="Pfam" id="PF00710">
    <property type="entry name" value="Asparaginase"/>
    <property type="match status" value="1"/>
</dbReference>
<dbReference type="InterPro" id="IPR027474">
    <property type="entry name" value="L-asparaginase_N"/>
</dbReference>
<dbReference type="SUPFAM" id="SSF53774">
    <property type="entry name" value="Glutaminase/Asparaginase"/>
    <property type="match status" value="1"/>
</dbReference>
<feature type="non-terminal residue" evidence="2">
    <location>
        <position position="1"/>
    </location>
</feature>
<reference evidence="2" key="1">
    <citation type="journal article" date="2020" name="New Phytol.">
        <title>Comparative genomics reveals dynamic genome evolution in host specialist ectomycorrhizal fungi.</title>
        <authorList>
            <person name="Lofgren L.A."/>
            <person name="Nguyen N.H."/>
            <person name="Vilgalys R."/>
            <person name="Ruytinx J."/>
            <person name="Liao H.L."/>
            <person name="Branco S."/>
            <person name="Kuo A."/>
            <person name="LaButti K."/>
            <person name="Lipzen A."/>
            <person name="Andreopoulos W."/>
            <person name="Pangilinan J."/>
            <person name="Riley R."/>
            <person name="Hundley H."/>
            <person name="Na H."/>
            <person name="Barry K."/>
            <person name="Grigoriev I.V."/>
            <person name="Stajich J.E."/>
            <person name="Kennedy P.G."/>
        </authorList>
    </citation>
    <scope>NUCLEOTIDE SEQUENCE</scope>
    <source>
        <strain evidence="2">FC423</strain>
    </source>
</reference>
<dbReference type="GeneID" id="64694034"/>
<dbReference type="PIRSF" id="PIRSF001220">
    <property type="entry name" value="L-ASNase_gatD"/>
    <property type="match status" value="1"/>
</dbReference>
<dbReference type="Gene3D" id="3.40.50.1170">
    <property type="entry name" value="L-asparaginase, N-terminal domain"/>
    <property type="match status" value="1"/>
</dbReference>
<dbReference type="Proteomes" id="UP000823399">
    <property type="component" value="Unassembled WGS sequence"/>
</dbReference>
<dbReference type="PIRSF" id="PIRSF500176">
    <property type="entry name" value="L_ASNase"/>
    <property type="match status" value="1"/>
</dbReference>
<gene>
    <name evidence="2" type="ORF">F5147DRAFT_584127</name>
</gene>
<dbReference type="AlphaFoldDB" id="A0A9P7EYV8"/>
<dbReference type="GO" id="GO:0004067">
    <property type="term" value="F:asparaginase activity"/>
    <property type="evidence" value="ECO:0007669"/>
    <property type="project" value="UniProtKB-UniRule"/>
</dbReference>
<organism evidence="2 3">
    <name type="scientific">Suillus discolor</name>
    <dbReference type="NCBI Taxonomy" id="1912936"/>
    <lineage>
        <taxon>Eukaryota</taxon>
        <taxon>Fungi</taxon>
        <taxon>Dikarya</taxon>
        <taxon>Basidiomycota</taxon>
        <taxon>Agaricomycotina</taxon>
        <taxon>Agaricomycetes</taxon>
        <taxon>Agaricomycetidae</taxon>
        <taxon>Boletales</taxon>
        <taxon>Suillineae</taxon>
        <taxon>Suillaceae</taxon>
        <taxon>Suillus</taxon>
    </lineage>
</organism>
<evidence type="ECO:0000313" key="3">
    <source>
        <dbReference type="Proteomes" id="UP000823399"/>
    </source>
</evidence>
<accession>A0A9P7EYV8</accession>
<dbReference type="InterPro" id="IPR037152">
    <property type="entry name" value="L-asparaginase_N_sf"/>
</dbReference>
<dbReference type="OrthoDB" id="542841at2759"/>
<name>A0A9P7EYV8_9AGAM</name>
<dbReference type="EMBL" id="JABBWM010000070">
    <property type="protein sequence ID" value="KAG2096307.1"/>
    <property type="molecule type" value="Genomic_DNA"/>
</dbReference>
<dbReference type="PROSITE" id="PS51732">
    <property type="entry name" value="ASN_GLN_ASE_3"/>
    <property type="match status" value="1"/>
</dbReference>
<dbReference type="PANTHER" id="PTHR11707:SF28">
    <property type="entry name" value="60 KDA LYSOPHOSPHOLIPASE"/>
    <property type="match status" value="1"/>
</dbReference>
<protein>
    <submittedName>
        <fullName evidence="2">Asparaginase-domain-containing protein</fullName>
    </submittedName>
</protein>
<dbReference type="RefSeq" id="XP_041288150.1">
    <property type="nucleotide sequence ID" value="XM_041431775.1"/>
</dbReference>
<keyword evidence="3" id="KW-1185">Reference proteome</keyword>
<dbReference type="InterPro" id="IPR036152">
    <property type="entry name" value="Asp/glu_Ase-like_sf"/>
</dbReference>
<dbReference type="SMART" id="SM00870">
    <property type="entry name" value="Asparaginase"/>
    <property type="match status" value="1"/>
</dbReference>